<evidence type="ECO:0000256" key="10">
    <source>
        <dbReference type="ARBA" id="ARBA00023295"/>
    </source>
</evidence>
<dbReference type="FunFam" id="1.10.340.30:FF:000012">
    <property type="entry name" value="N-glycosylase/DNA lyase"/>
    <property type="match status" value="1"/>
</dbReference>
<evidence type="ECO:0000256" key="9">
    <source>
        <dbReference type="ARBA" id="ARBA00023268"/>
    </source>
</evidence>
<evidence type="ECO:0000256" key="4">
    <source>
        <dbReference type="ARBA" id="ARBA00022763"/>
    </source>
</evidence>
<keyword evidence="15" id="KW-1185">Reference proteome</keyword>
<gene>
    <name evidence="14" type="ORF">V8G54_007684</name>
</gene>
<dbReference type="SUPFAM" id="SSF48150">
    <property type="entry name" value="DNA-glycosylase"/>
    <property type="match status" value="1"/>
</dbReference>
<evidence type="ECO:0000256" key="6">
    <source>
        <dbReference type="ARBA" id="ARBA00023204"/>
    </source>
</evidence>
<dbReference type="InterPro" id="IPR052054">
    <property type="entry name" value="Oxidative_DNA_repair_enzyme"/>
</dbReference>
<evidence type="ECO:0000256" key="2">
    <source>
        <dbReference type="ARBA" id="ARBA00010679"/>
    </source>
</evidence>
<feature type="domain" description="HhH-GPD" evidence="13">
    <location>
        <begin position="157"/>
        <end position="332"/>
    </location>
</feature>
<comment type="subcellular location">
    <subcellularLocation>
        <location evidence="1">Nucleus</location>
    </subcellularLocation>
</comment>
<dbReference type="PANTHER" id="PTHR10242">
    <property type="entry name" value="8-OXOGUANINE DNA GLYCOSYLASE"/>
    <property type="match status" value="1"/>
</dbReference>
<keyword evidence="8" id="KW-0539">Nucleus</keyword>
<keyword evidence="6" id="KW-0234">DNA repair</keyword>
<protein>
    <recommendedName>
        <fullName evidence="3">DNA-(apurinic or apyrimidinic site) lyase</fullName>
        <ecNumber evidence="3">4.2.99.18</ecNumber>
    </recommendedName>
</protein>
<keyword evidence="10" id="KW-0326">Glycosidase</keyword>
<dbReference type="EC" id="4.2.99.18" evidence="3"/>
<evidence type="ECO:0000256" key="12">
    <source>
        <dbReference type="SAM" id="MobiDB-lite"/>
    </source>
</evidence>
<dbReference type="InterPro" id="IPR011257">
    <property type="entry name" value="DNA_glycosylase"/>
</dbReference>
<evidence type="ECO:0000256" key="8">
    <source>
        <dbReference type="ARBA" id="ARBA00023242"/>
    </source>
</evidence>
<dbReference type="GO" id="GO:0006285">
    <property type="term" value="P:base-excision repair, AP site formation"/>
    <property type="evidence" value="ECO:0007669"/>
    <property type="project" value="TreeGrafter"/>
</dbReference>
<comment type="similarity">
    <text evidence="2">Belongs to the type-1 OGG1 family.</text>
</comment>
<evidence type="ECO:0000256" key="11">
    <source>
        <dbReference type="ARBA" id="ARBA00044632"/>
    </source>
</evidence>
<dbReference type="AlphaFoldDB" id="A0AAQ3P4E0"/>
<organism evidence="14 15">
    <name type="scientific">Vigna mungo</name>
    <name type="common">Black gram</name>
    <name type="synonym">Phaseolus mungo</name>
    <dbReference type="NCBI Taxonomy" id="3915"/>
    <lineage>
        <taxon>Eukaryota</taxon>
        <taxon>Viridiplantae</taxon>
        <taxon>Streptophyta</taxon>
        <taxon>Embryophyta</taxon>
        <taxon>Tracheophyta</taxon>
        <taxon>Spermatophyta</taxon>
        <taxon>Magnoliopsida</taxon>
        <taxon>eudicotyledons</taxon>
        <taxon>Gunneridae</taxon>
        <taxon>Pentapetalae</taxon>
        <taxon>rosids</taxon>
        <taxon>fabids</taxon>
        <taxon>Fabales</taxon>
        <taxon>Fabaceae</taxon>
        <taxon>Papilionoideae</taxon>
        <taxon>50 kb inversion clade</taxon>
        <taxon>NPAAA clade</taxon>
        <taxon>indigoferoid/millettioid clade</taxon>
        <taxon>Phaseoleae</taxon>
        <taxon>Vigna</taxon>
    </lineage>
</organism>
<keyword evidence="7" id="KW-0456">Lyase</keyword>
<evidence type="ECO:0000256" key="3">
    <source>
        <dbReference type="ARBA" id="ARBA00012720"/>
    </source>
</evidence>
<dbReference type="InterPro" id="IPR023170">
    <property type="entry name" value="HhH_base_excis_C"/>
</dbReference>
<dbReference type="EMBL" id="CP144699">
    <property type="protein sequence ID" value="WVZ20362.1"/>
    <property type="molecule type" value="Genomic_DNA"/>
</dbReference>
<dbReference type="GO" id="GO:0005634">
    <property type="term" value="C:nucleus"/>
    <property type="evidence" value="ECO:0007669"/>
    <property type="project" value="UniProtKB-SubCell"/>
</dbReference>
<dbReference type="Proteomes" id="UP001374535">
    <property type="component" value="Chromosome 2"/>
</dbReference>
<feature type="compositionally biased region" description="Pro residues" evidence="12">
    <location>
        <begin position="12"/>
        <end position="23"/>
    </location>
</feature>
<dbReference type="GO" id="GO:0034039">
    <property type="term" value="F:8-oxo-7,8-dihydroguanine DNA N-glycosylase activity"/>
    <property type="evidence" value="ECO:0007669"/>
    <property type="project" value="TreeGrafter"/>
</dbReference>
<accession>A0AAQ3P4E0</accession>
<dbReference type="GO" id="GO:0140078">
    <property type="term" value="F:class I DNA-(apurinic or apyrimidinic site) endonuclease activity"/>
    <property type="evidence" value="ECO:0007669"/>
    <property type="project" value="UniProtKB-EC"/>
</dbReference>
<keyword evidence="4" id="KW-0227">DNA damage</keyword>
<keyword evidence="5" id="KW-0378">Hydrolase</keyword>
<comment type="catalytic activity">
    <reaction evidence="11">
        <text>2'-deoxyribonucleotide-(2'-deoxyribose 5'-phosphate)-2'-deoxyribonucleotide-DNA = a 3'-end 2'-deoxyribonucleotide-(2,3-dehydro-2,3-deoxyribose 5'-phosphate)-DNA + a 5'-end 5'-phospho-2'-deoxyribonucleoside-DNA + H(+)</text>
        <dbReference type="Rhea" id="RHEA:66592"/>
        <dbReference type="Rhea" id="RHEA-COMP:13180"/>
        <dbReference type="Rhea" id="RHEA-COMP:16897"/>
        <dbReference type="Rhea" id="RHEA-COMP:17067"/>
        <dbReference type="ChEBI" id="CHEBI:15378"/>
        <dbReference type="ChEBI" id="CHEBI:136412"/>
        <dbReference type="ChEBI" id="CHEBI:157695"/>
        <dbReference type="ChEBI" id="CHEBI:167181"/>
        <dbReference type="EC" id="4.2.99.18"/>
    </reaction>
</comment>
<evidence type="ECO:0000313" key="15">
    <source>
        <dbReference type="Proteomes" id="UP001374535"/>
    </source>
</evidence>
<feature type="compositionally biased region" description="Basic residues" evidence="12">
    <location>
        <begin position="1"/>
        <end position="10"/>
    </location>
</feature>
<dbReference type="SUPFAM" id="SSF55945">
    <property type="entry name" value="TATA-box binding protein-like"/>
    <property type="match status" value="1"/>
</dbReference>
<evidence type="ECO:0000259" key="13">
    <source>
        <dbReference type="SMART" id="SM00478"/>
    </source>
</evidence>
<dbReference type="InterPro" id="IPR012904">
    <property type="entry name" value="OGG_N"/>
</dbReference>
<dbReference type="Gene3D" id="3.30.310.40">
    <property type="match status" value="1"/>
</dbReference>
<dbReference type="Pfam" id="PF07934">
    <property type="entry name" value="OGG_N"/>
    <property type="match status" value="1"/>
</dbReference>
<dbReference type="FunFam" id="1.10.1670.10:FF:000005">
    <property type="entry name" value="N-glycosylase/DNA lyase OGG1"/>
    <property type="match status" value="1"/>
</dbReference>
<proteinExistence type="inferred from homology"/>
<dbReference type="GO" id="GO:0003684">
    <property type="term" value="F:damaged DNA binding"/>
    <property type="evidence" value="ECO:0007669"/>
    <property type="project" value="InterPro"/>
</dbReference>
<evidence type="ECO:0000256" key="7">
    <source>
        <dbReference type="ARBA" id="ARBA00023239"/>
    </source>
</evidence>
<dbReference type="Gene3D" id="1.10.340.30">
    <property type="entry name" value="Hypothetical protein, domain 2"/>
    <property type="match status" value="1"/>
</dbReference>
<evidence type="ECO:0000313" key="14">
    <source>
        <dbReference type="EMBL" id="WVZ20362.1"/>
    </source>
</evidence>
<reference evidence="14 15" key="1">
    <citation type="journal article" date="2023" name="Life. Sci Alliance">
        <title>Evolutionary insights into 3D genome organization and epigenetic landscape of Vigna mungo.</title>
        <authorList>
            <person name="Junaid A."/>
            <person name="Singh B."/>
            <person name="Bhatia S."/>
        </authorList>
    </citation>
    <scope>NUCLEOTIDE SEQUENCE [LARGE SCALE GENOMIC DNA]</scope>
    <source>
        <strain evidence="14">Urdbean</strain>
    </source>
</reference>
<feature type="region of interest" description="Disordered" evidence="12">
    <location>
        <begin position="1"/>
        <end position="29"/>
    </location>
</feature>
<dbReference type="GO" id="GO:0006289">
    <property type="term" value="P:nucleotide-excision repair"/>
    <property type="evidence" value="ECO:0007669"/>
    <property type="project" value="InterPro"/>
</dbReference>
<dbReference type="Gene3D" id="1.10.1670.10">
    <property type="entry name" value="Helix-hairpin-Helix base-excision DNA repair enzymes (C-terminal)"/>
    <property type="match status" value="1"/>
</dbReference>
<sequence length="402" mass="44162">MTTKKRKRSPKLIPPTPSTPPTPQTQARHSLNTAKARGWAPLNLTQAELSLPLTFPTGQTFRWKNTAPLEYTGVVGPHLVTLKHLQNGDVCYCLHSHSHPEKAETALLDFLNAAVSLAGLWKAFSASDARFAALARHLSGARVLRQDPFECLIQFLCSSNNNIARITKMVDHVSSLGVHVGDVGGFQFHVFPSLEQLSSVSEQQLRDAGFGYRFITKYIIGTVNVLRSKPGGGEEWLRSLRKLDLPDVISALSTLPGVGPKVAACIALFSLDQHDAVPVDTHVWRIATKYLLPELAGSQLTPKLCNRVAEAFVTKYGKYAGWAQTLLFIAELPSQNAIIPSHLRTIKQRNPAKVEDGEEEVVRSTYDSGDINVRDLGVTCCCQEFMRVETGASSDITEILDK</sequence>
<dbReference type="PANTHER" id="PTHR10242:SF2">
    <property type="entry name" value="N-GLYCOSYLASE_DNA LYASE"/>
    <property type="match status" value="1"/>
</dbReference>
<dbReference type="InterPro" id="IPR003265">
    <property type="entry name" value="HhH-GPD_domain"/>
</dbReference>
<dbReference type="SMART" id="SM00478">
    <property type="entry name" value="ENDO3c"/>
    <property type="match status" value="1"/>
</dbReference>
<dbReference type="CDD" id="cd00056">
    <property type="entry name" value="ENDO3c"/>
    <property type="match status" value="1"/>
</dbReference>
<keyword evidence="9" id="KW-0511">Multifunctional enzyme</keyword>
<name>A0AAQ3P4E0_VIGMU</name>
<evidence type="ECO:0000256" key="1">
    <source>
        <dbReference type="ARBA" id="ARBA00004123"/>
    </source>
</evidence>
<evidence type="ECO:0000256" key="5">
    <source>
        <dbReference type="ARBA" id="ARBA00022801"/>
    </source>
</evidence>